<dbReference type="SUPFAM" id="SSF47323">
    <property type="entry name" value="Anticodon-binding domain of a subclass of class I aminoacyl-tRNA synthetases"/>
    <property type="match status" value="1"/>
</dbReference>
<dbReference type="InterPro" id="IPR013155">
    <property type="entry name" value="M/V/L/I-tRNA-synth_anticd-bd"/>
</dbReference>
<evidence type="ECO:0000256" key="14">
    <source>
        <dbReference type="ARBA" id="ARBA00048359"/>
    </source>
</evidence>
<dbReference type="Gene3D" id="3.90.740.10">
    <property type="entry name" value="Valyl/Leucyl/Isoleucyl-tRNA synthetase, editing domain"/>
    <property type="match status" value="1"/>
</dbReference>
<dbReference type="GO" id="GO:0004822">
    <property type="term" value="F:isoleucine-tRNA ligase activity"/>
    <property type="evidence" value="ECO:0007669"/>
    <property type="project" value="UniProtKB-EC"/>
</dbReference>
<reference evidence="17" key="1">
    <citation type="submission" date="2020-05" db="EMBL/GenBank/DDBJ databases">
        <authorList>
            <person name="Chiriac C."/>
            <person name="Salcher M."/>
            <person name="Ghai R."/>
            <person name="Kavagutti S V."/>
        </authorList>
    </citation>
    <scope>NUCLEOTIDE SEQUENCE</scope>
</reference>
<keyword evidence="12" id="KW-0030">Aminoacyl-tRNA synthetase</keyword>
<comment type="catalytic activity">
    <reaction evidence="14">
        <text>tRNA(Ile) + L-isoleucine + ATP = L-isoleucyl-tRNA(Ile) + AMP + diphosphate</text>
        <dbReference type="Rhea" id="RHEA:11060"/>
        <dbReference type="Rhea" id="RHEA-COMP:9666"/>
        <dbReference type="Rhea" id="RHEA-COMP:9695"/>
        <dbReference type="ChEBI" id="CHEBI:30616"/>
        <dbReference type="ChEBI" id="CHEBI:33019"/>
        <dbReference type="ChEBI" id="CHEBI:58045"/>
        <dbReference type="ChEBI" id="CHEBI:78442"/>
        <dbReference type="ChEBI" id="CHEBI:78528"/>
        <dbReference type="ChEBI" id="CHEBI:456215"/>
        <dbReference type="EC" id="6.1.1.5"/>
    </reaction>
</comment>
<evidence type="ECO:0000313" key="17">
    <source>
        <dbReference type="EMBL" id="CAB4867171.1"/>
    </source>
</evidence>
<dbReference type="Gene3D" id="1.10.730.10">
    <property type="entry name" value="Isoleucyl-tRNA Synthetase, Domain 1"/>
    <property type="match status" value="1"/>
</dbReference>
<evidence type="ECO:0000259" key="16">
    <source>
        <dbReference type="Pfam" id="PF08264"/>
    </source>
</evidence>
<comment type="cofactor">
    <cofactor evidence="1">
        <name>Zn(2+)</name>
        <dbReference type="ChEBI" id="CHEBI:29105"/>
    </cofactor>
</comment>
<name>A0A6J7DA57_9ZZZZ</name>
<dbReference type="InterPro" id="IPR009008">
    <property type="entry name" value="Val/Leu/Ile-tRNA-synth_edit"/>
</dbReference>
<dbReference type="Pfam" id="PF19302">
    <property type="entry name" value="DUF5915"/>
    <property type="match status" value="1"/>
</dbReference>
<dbReference type="AlphaFoldDB" id="A0A6J7DA57"/>
<dbReference type="InterPro" id="IPR023586">
    <property type="entry name" value="Ile-tRNA-ligase_type2"/>
</dbReference>
<dbReference type="EC" id="6.1.1.5" evidence="4"/>
<dbReference type="Pfam" id="PF08264">
    <property type="entry name" value="Anticodon_1"/>
    <property type="match status" value="1"/>
</dbReference>
<proteinExistence type="inferred from homology"/>
<evidence type="ECO:0000256" key="8">
    <source>
        <dbReference type="ARBA" id="ARBA00022741"/>
    </source>
</evidence>
<dbReference type="GO" id="GO:0002161">
    <property type="term" value="F:aminoacyl-tRNA deacylase activity"/>
    <property type="evidence" value="ECO:0007669"/>
    <property type="project" value="InterPro"/>
</dbReference>
<dbReference type="InterPro" id="IPR002300">
    <property type="entry name" value="aa-tRNA-synth_Ia"/>
</dbReference>
<protein>
    <recommendedName>
        <fullName evidence="4">isoleucine--tRNA ligase</fullName>
        <ecNumber evidence="4">6.1.1.5</ecNumber>
    </recommendedName>
</protein>
<sequence length="1044" mass="116267">MFRPISAEIDFVALEEAELVRWREHDVFARSMQQREGATPWVFYEGPPTANGKPGLHHVWARIYKDFFCRYQTMQGHFVQRRAGWDTHGLPVEVEVEKRLGISGKKAIEEEVGIAEFTRLCRESVHTYVGEFEKLTERIGYWVDLESAYWTYHTSYVESVWWQLQQLFNKELLYEDLKVVPYCPRCGTALSSHELGQPGVYTDEFDESCYIQLEITDTHGLPGATHLAVWTTTPWTLLSNVGVAVNPEVTYAVVNGLVMAEALVEAVCGEGVKPDATFSGSQLVGLHYRRPFDDVELPEDADACRVVPADYVTTEDGTGLVHLSPAFGEVDRQVARMNGLPTVNPVGPDGAFTAQVPWLAGIGVRDANVEINNELERRGILIRRFNYEHSLPHCWRCSTVLIYWGKPSWYIATSKFKELMVNENKTIDWHPEHIREGRFGEWLANNVDWALSRDRFWGTPLPIWRCADGHLTCIGSLQELGELTQRDLSELDPHRPSIDAVTFACPTCGVEAKRVEPVIDAWFDSGAMPAAQVGYPHVPGSEALFNFPAQFIAEAIDQTRGWFYSLLAVNSLVFGAKPYEHVLCLGHIVDVDGRKMSKSIGNVIDPWEVLNSRGADPLRWWMFSQGSPWTPTRASLGAIDSSMRETLGTLWNTYSFFTTYASLNGFDPHDPEIPARADRPDMDRWILSRLERTTKIVTESLDGYEPLPAASAVSGLVDDLSNWYVRRSRRRFWRTDPNAPRSDSLAAQATLLDVLQRISLLLAPFCPFVADSMYRELFGLDATNSVHLADWPHTLEADIDDELEAAMVVARSLTSMGRAARADAGVKVRQPLARALVFLPPGSPRPPAGVVEEELNVDAIEYGTELADVLSFELVPNFRTLGPRLGEAAKELRPALSQLDGAAVAAAFERGETVSLTLSTGDFVLGTDDIELRVKSQGGFAVGREGGEVVALDLTLNDELLRRGYLRDLVRQIQDLRKTTGLDVSDRITLHLVGVDDLSDGFALVASEVLATEIHATAGIGDGEELSFDDERTGALAWVAKATN</sequence>
<dbReference type="GO" id="GO:0000049">
    <property type="term" value="F:tRNA binding"/>
    <property type="evidence" value="ECO:0007669"/>
    <property type="project" value="InterPro"/>
</dbReference>
<dbReference type="GO" id="GO:0046872">
    <property type="term" value="F:metal ion binding"/>
    <property type="evidence" value="ECO:0007669"/>
    <property type="project" value="UniProtKB-KW"/>
</dbReference>
<keyword evidence="11" id="KW-0648">Protein biosynthesis</keyword>
<dbReference type="SUPFAM" id="SSF52374">
    <property type="entry name" value="Nucleotidylyl transferase"/>
    <property type="match status" value="1"/>
</dbReference>
<dbReference type="EMBL" id="CAFBLN010000017">
    <property type="protein sequence ID" value="CAB4867171.1"/>
    <property type="molecule type" value="Genomic_DNA"/>
</dbReference>
<dbReference type="Gene3D" id="3.40.50.620">
    <property type="entry name" value="HUPs"/>
    <property type="match status" value="2"/>
</dbReference>
<evidence type="ECO:0000256" key="4">
    <source>
        <dbReference type="ARBA" id="ARBA00013165"/>
    </source>
</evidence>
<dbReference type="SUPFAM" id="SSF50677">
    <property type="entry name" value="ValRS/IleRS/LeuRS editing domain"/>
    <property type="match status" value="1"/>
</dbReference>
<evidence type="ECO:0000256" key="11">
    <source>
        <dbReference type="ARBA" id="ARBA00022917"/>
    </source>
</evidence>
<evidence type="ECO:0000256" key="7">
    <source>
        <dbReference type="ARBA" id="ARBA00022723"/>
    </source>
</evidence>
<evidence type="ECO:0000256" key="2">
    <source>
        <dbReference type="ARBA" id="ARBA00004496"/>
    </source>
</evidence>
<evidence type="ECO:0000256" key="12">
    <source>
        <dbReference type="ARBA" id="ARBA00023146"/>
    </source>
</evidence>
<dbReference type="InterPro" id="IPR002301">
    <property type="entry name" value="Ile-tRNA-ligase"/>
</dbReference>
<comment type="subunit">
    <text evidence="3">Monomer.</text>
</comment>
<dbReference type="GO" id="GO:0006428">
    <property type="term" value="P:isoleucyl-tRNA aminoacylation"/>
    <property type="evidence" value="ECO:0007669"/>
    <property type="project" value="InterPro"/>
</dbReference>
<dbReference type="FunFam" id="3.40.50.620:FF:000075">
    <property type="entry name" value="Isoleucine--tRNA ligase"/>
    <property type="match status" value="1"/>
</dbReference>
<accession>A0A6J7DA57</accession>
<dbReference type="FunFam" id="3.40.50.620:FF:000063">
    <property type="entry name" value="Isoleucine--tRNA ligase"/>
    <property type="match status" value="1"/>
</dbReference>
<dbReference type="PANTHER" id="PTHR42780">
    <property type="entry name" value="SOLEUCYL-TRNA SYNTHETASE"/>
    <property type="match status" value="1"/>
</dbReference>
<dbReference type="NCBIfam" id="TIGR00392">
    <property type="entry name" value="ileS"/>
    <property type="match status" value="1"/>
</dbReference>
<feature type="domain" description="Aminoacyl-tRNA synthetase class Ia" evidence="15">
    <location>
        <begin position="20"/>
        <end position="624"/>
    </location>
</feature>
<dbReference type="InterPro" id="IPR033709">
    <property type="entry name" value="Anticodon_Ile_ABEc"/>
</dbReference>
<evidence type="ECO:0000256" key="3">
    <source>
        <dbReference type="ARBA" id="ARBA00011245"/>
    </source>
</evidence>
<gene>
    <name evidence="17" type="ORF">UFOPK3381_00590</name>
</gene>
<evidence type="ECO:0000256" key="13">
    <source>
        <dbReference type="ARBA" id="ARBA00025217"/>
    </source>
</evidence>
<dbReference type="InterPro" id="IPR014729">
    <property type="entry name" value="Rossmann-like_a/b/a_fold"/>
</dbReference>
<keyword evidence="10" id="KW-0067">ATP-binding</keyword>
<keyword evidence="9" id="KW-0862">Zinc</keyword>
<dbReference type="InterPro" id="IPR009080">
    <property type="entry name" value="tRNAsynth_Ia_anticodon-bd"/>
</dbReference>
<dbReference type="GO" id="GO:0005524">
    <property type="term" value="F:ATP binding"/>
    <property type="evidence" value="ECO:0007669"/>
    <property type="project" value="UniProtKB-KW"/>
</dbReference>
<dbReference type="HAMAP" id="MF_02003">
    <property type="entry name" value="Ile_tRNA_synth_type2"/>
    <property type="match status" value="1"/>
</dbReference>
<keyword evidence="7" id="KW-0479">Metal-binding</keyword>
<keyword evidence="8" id="KW-0547">Nucleotide-binding</keyword>
<feature type="domain" description="Methionyl/Valyl/Leucyl/Isoleucyl-tRNA synthetase anticodon-binding" evidence="16">
    <location>
        <begin position="683"/>
        <end position="832"/>
    </location>
</feature>
<keyword evidence="6" id="KW-0436">Ligase</keyword>
<keyword evidence="5" id="KW-0963">Cytoplasm</keyword>
<evidence type="ECO:0000256" key="1">
    <source>
        <dbReference type="ARBA" id="ARBA00001947"/>
    </source>
</evidence>
<evidence type="ECO:0000259" key="15">
    <source>
        <dbReference type="Pfam" id="PF00133"/>
    </source>
</evidence>
<dbReference type="GO" id="GO:0005737">
    <property type="term" value="C:cytoplasm"/>
    <property type="evidence" value="ECO:0007669"/>
    <property type="project" value="UniProtKB-SubCell"/>
</dbReference>
<dbReference type="CDD" id="cd00818">
    <property type="entry name" value="IleRS_core"/>
    <property type="match status" value="1"/>
</dbReference>
<evidence type="ECO:0000256" key="6">
    <source>
        <dbReference type="ARBA" id="ARBA00022598"/>
    </source>
</evidence>
<evidence type="ECO:0000256" key="10">
    <source>
        <dbReference type="ARBA" id="ARBA00022840"/>
    </source>
</evidence>
<comment type="subcellular location">
    <subcellularLocation>
        <location evidence="2">Cytoplasm</location>
    </subcellularLocation>
</comment>
<evidence type="ECO:0000256" key="9">
    <source>
        <dbReference type="ARBA" id="ARBA00022833"/>
    </source>
</evidence>
<dbReference type="Pfam" id="PF00133">
    <property type="entry name" value="tRNA-synt_1"/>
    <property type="match status" value="1"/>
</dbReference>
<comment type="function">
    <text evidence="13">Catalyzes the attachment of isoleucine to tRNA(Ile). As IleRS can inadvertently accommodate and process structurally similar amino acids such as valine, to avoid such errors it has two additional distinct tRNA(Ile)-dependent editing activities. One activity is designated as 'pretransfer' editing and involves the hydrolysis of activated Val-AMP. The other activity is designated 'posttransfer' editing and involves deacylation of mischarged Val-tRNA(Ile).</text>
</comment>
<evidence type="ECO:0000256" key="5">
    <source>
        <dbReference type="ARBA" id="ARBA00022490"/>
    </source>
</evidence>
<dbReference type="PRINTS" id="PR00984">
    <property type="entry name" value="TRNASYNTHILE"/>
</dbReference>
<dbReference type="CDD" id="cd07961">
    <property type="entry name" value="Anticodon_Ia_Ile_ABEc"/>
    <property type="match status" value="1"/>
</dbReference>
<dbReference type="PANTHER" id="PTHR42780:SF1">
    <property type="entry name" value="ISOLEUCINE--TRNA LIGASE, CYTOPLASMIC"/>
    <property type="match status" value="1"/>
</dbReference>
<organism evidence="17">
    <name type="scientific">freshwater metagenome</name>
    <dbReference type="NCBI Taxonomy" id="449393"/>
    <lineage>
        <taxon>unclassified sequences</taxon>
        <taxon>metagenomes</taxon>
        <taxon>ecological metagenomes</taxon>
    </lineage>
</organism>